<dbReference type="InterPro" id="IPR036513">
    <property type="entry name" value="STAS_dom_sf"/>
</dbReference>
<name>A0ABP6P0F7_9ACTN</name>
<keyword evidence="8" id="KW-1185">Reference proteome</keyword>
<evidence type="ECO:0000256" key="4">
    <source>
        <dbReference type="ARBA" id="ARBA00023136"/>
    </source>
</evidence>
<feature type="domain" description="STAS" evidence="6">
    <location>
        <begin position="448"/>
        <end position="563"/>
    </location>
</feature>
<dbReference type="Pfam" id="PF00916">
    <property type="entry name" value="Sulfate_transp"/>
    <property type="match status" value="1"/>
</dbReference>
<gene>
    <name evidence="7" type="ORF">GCM10010531_14670</name>
</gene>
<evidence type="ECO:0000313" key="7">
    <source>
        <dbReference type="EMBL" id="GAA3163690.1"/>
    </source>
</evidence>
<proteinExistence type="predicted"/>
<feature type="transmembrane region" description="Helical" evidence="5">
    <location>
        <begin position="253"/>
        <end position="276"/>
    </location>
</feature>
<dbReference type="Pfam" id="PF01740">
    <property type="entry name" value="STAS"/>
    <property type="match status" value="1"/>
</dbReference>
<dbReference type="SUPFAM" id="SSF52091">
    <property type="entry name" value="SpoIIaa-like"/>
    <property type="match status" value="1"/>
</dbReference>
<feature type="transmembrane region" description="Helical" evidence="5">
    <location>
        <begin position="110"/>
        <end position="131"/>
    </location>
</feature>
<evidence type="ECO:0000256" key="2">
    <source>
        <dbReference type="ARBA" id="ARBA00022692"/>
    </source>
</evidence>
<evidence type="ECO:0000313" key="8">
    <source>
        <dbReference type="Proteomes" id="UP001499924"/>
    </source>
</evidence>
<reference evidence="8" key="1">
    <citation type="journal article" date="2019" name="Int. J. Syst. Evol. Microbiol.">
        <title>The Global Catalogue of Microorganisms (GCM) 10K type strain sequencing project: providing services to taxonomists for standard genome sequencing and annotation.</title>
        <authorList>
            <consortium name="The Broad Institute Genomics Platform"/>
            <consortium name="The Broad Institute Genome Sequencing Center for Infectious Disease"/>
            <person name="Wu L."/>
            <person name="Ma J."/>
        </authorList>
    </citation>
    <scope>NUCLEOTIDE SEQUENCE [LARGE SCALE GENOMIC DNA]</scope>
    <source>
        <strain evidence="8">JCM 15614</strain>
    </source>
</reference>
<feature type="transmembrane region" description="Helical" evidence="5">
    <location>
        <begin position="143"/>
        <end position="161"/>
    </location>
</feature>
<evidence type="ECO:0000259" key="6">
    <source>
        <dbReference type="PROSITE" id="PS50801"/>
    </source>
</evidence>
<feature type="transmembrane region" description="Helical" evidence="5">
    <location>
        <begin position="29"/>
        <end position="46"/>
    </location>
</feature>
<accession>A0ABP6P0F7</accession>
<dbReference type="NCBIfam" id="TIGR00815">
    <property type="entry name" value="sulP"/>
    <property type="match status" value="1"/>
</dbReference>
<feature type="transmembrane region" description="Helical" evidence="5">
    <location>
        <begin position="392"/>
        <end position="420"/>
    </location>
</feature>
<dbReference type="InterPro" id="IPR011547">
    <property type="entry name" value="SLC26A/SulP_dom"/>
</dbReference>
<dbReference type="PROSITE" id="PS50801">
    <property type="entry name" value="STAS"/>
    <property type="match status" value="1"/>
</dbReference>
<dbReference type="PANTHER" id="PTHR11814">
    <property type="entry name" value="SULFATE TRANSPORTER"/>
    <property type="match status" value="1"/>
</dbReference>
<feature type="transmembrane region" description="Helical" evidence="5">
    <location>
        <begin position="188"/>
        <end position="206"/>
    </location>
</feature>
<keyword evidence="3 5" id="KW-1133">Transmembrane helix</keyword>
<dbReference type="Proteomes" id="UP001499924">
    <property type="component" value="Unassembled WGS sequence"/>
</dbReference>
<dbReference type="InterPro" id="IPR001902">
    <property type="entry name" value="SLC26A/SulP_fam"/>
</dbReference>
<protein>
    <submittedName>
        <fullName evidence="7">SulP family inorganic anion transporter</fullName>
    </submittedName>
</protein>
<evidence type="ECO:0000256" key="3">
    <source>
        <dbReference type="ARBA" id="ARBA00022989"/>
    </source>
</evidence>
<dbReference type="EMBL" id="BAAAVV010000003">
    <property type="protein sequence ID" value="GAA3163690.1"/>
    <property type="molecule type" value="Genomic_DNA"/>
</dbReference>
<dbReference type="InterPro" id="IPR002645">
    <property type="entry name" value="STAS_dom"/>
</dbReference>
<feature type="transmembrane region" description="Helical" evidence="5">
    <location>
        <begin position="213"/>
        <end position="233"/>
    </location>
</feature>
<comment type="caution">
    <text evidence="7">The sequence shown here is derived from an EMBL/GenBank/DDBJ whole genome shotgun (WGS) entry which is preliminary data.</text>
</comment>
<sequence>MTRPGASAPADGLWRALPGLHRLRRYERAWLRPDVLAGIAVAAYLIPQVMAYADVAGLPPVVGLWAIGAALITYAVFGSSRQLSVGPESTTALMTAVVVAPLAAGDPGRYAALAAALALVVGGLCLLARAARLGFLADLLSKPVLVGYMAGIAVLMIVSQLETVTGIPVTGDGVLAELASFVGGLDRLHPATTLLAAGVLALLLVVQWRFPRAPAPLIGIVLASAAVAAFSLADQGVELVGDIAGRLPAVALPAVGLADVADLVGPALGVMIVGYVDNVLTARAFAARNGYRIDANQELLALGMSNLATGVTQGFPVSSSGSRTVVGDALGSRSQLHSLVALASVVMALLLLRPVLEAFPTAALGAIVVYAALRLIDLVEFRRFASFRRSELLLAVATLASVLVLGVLAGVLVAVGLSIAELLRRVARPHDGILGFVPGTAGMHDVDDYPEARRIPGLVVYRYDSPLFFANAEDFRTRALAAVESAPTPTQWFVLNAESNVEVDLTALDAVEEVRAELTRRGVVFAMARVKQDMLVALEAAGLVDRVGGDRIYPTLPTAVEAYVAWHTERHGRPPEG</sequence>
<dbReference type="CDD" id="cd07042">
    <property type="entry name" value="STAS_SulP_like_sulfate_transporter"/>
    <property type="match status" value="1"/>
</dbReference>
<comment type="subcellular location">
    <subcellularLocation>
        <location evidence="1">Membrane</location>
        <topology evidence="1">Multi-pass membrane protein</topology>
    </subcellularLocation>
</comment>
<organism evidence="7 8">
    <name type="scientific">Blastococcus jejuensis</name>
    <dbReference type="NCBI Taxonomy" id="351224"/>
    <lineage>
        <taxon>Bacteria</taxon>
        <taxon>Bacillati</taxon>
        <taxon>Actinomycetota</taxon>
        <taxon>Actinomycetes</taxon>
        <taxon>Geodermatophilales</taxon>
        <taxon>Geodermatophilaceae</taxon>
        <taxon>Blastococcus</taxon>
    </lineage>
</organism>
<feature type="transmembrane region" description="Helical" evidence="5">
    <location>
        <begin position="84"/>
        <end position="104"/>
    </location>
</feature>
<keyword evidence="4 5" id="KW-0472">Membrane</keyword>
<evidence type="ECO:0000256" key="1">
    <source>
        <dbReference type="ARBA" id="ARBA00004141"/>
    </source>
</evidence>
<dbReference type="RefSeq" id="WP_344688088.1">
    <property type="nucleotide sequence ID" value="NZ_BAAAVV010000003.1"/>
</dbReference>
<keyword evidence="2 5" id="KW-0812">Transmembrane</keyword>
<dbReference type="Gene3D" id="3.30.750.24">
    <property type="entry name" value="STAS domain"/>
    <property type="match status" value="1"/>
</dbReference>
<feature type="transmembrane region" description="Helical" evidence="5">
    <location>
        <begin position="58"/>
        <end position="77"/>
    </location>
</feature>
<evidence type="ECO:0000256" key="5">
    <source>
        <dbReference type="SAM" id="Phobius"/>
    </source>
</evidence>